<dbReference type="AlphaFoldDB" id="A0AAV1TQQ0"/>
<protein>
    <submittedName>
        <fullName evidence="2">Uncharacterized protein</fullName>
    </submittedName>
</protein>
<feature type="region of interest" description="Disordered" evidence="1">
    <location>
        <begin position="28"/>
        <end position="49"/>
    </location>
</feature>
<evidence type="ECO:0000313" key="3">
    <source>
        <dbReference type="Proteomes" id="UP001162060"/>
    </source>
</evidence>
<sequence length="131" mass="14590">MAADMIPRYPGYVSSGSRRYNEWQTLSSKATTEREEEVPTAYAGPLVNHPTYPTPKKVHCQLAWNNDPKDSPIIDEKVFLRVDSLPHAVRTIEEKGGSVRTPGGPMADVAMKKDNNADRSHDGSHDTIDDR</sequence>
<name>A0AAV1TQQ0_9STRA</name>
<dbReference type="EMBL" id="CAKLBY020000071">
    <property type="protein sequence ID" value="CAK7923951.1"/>
    <property type="molecule type" value="Genomic_DNA"/>
</dbReference>
<feature type="region of interest" description="Disordered" evidence="1">
    <location>
        <begin position="93"/>
        <end position="131"/>
    </location>
</feature>
<accession>A0AAV1TQQ0</accession>
<dbReference type="Proteomes" id="UP001162060">
    <property type="component" value="Unassembled WGS sequence"/>
</dbReference>
<reference evidence="2" key="1">
    <citation type="submission" date="2024-01" db="EMBL/GenBank/DDBJ databases">
        <authorList>
            <person name="Webb A."/>
        </authorList>
    </citation>
    <scope>NUCLEOTIDE SEQUENCE</scope>
    <source>
        <strain evidence="2">Pm1</strain>
    </source>
</reference>
<comment type="caution">
    <text evidence="2">The sequence shown here is derived from an EMBL/GenBank/DDBJ whole genome shotgun (WGS) entry which is preliminary data.</text>
</comment>
<proteinExistence type="predicted"/>
<feature type="compositionally biased region" description="Basic and acidic residues" evidence="1">
    <location>
        <begin position="110"/>
        <end position="131"/>
    </location>
</feature>
<evidence type="ECO:0000313" key="2">
    <source>
        <dbReference type="EMBL" id="CAK7923951.1"/>
    </source>
</evidence>
<evidence type="ECO:0000256" key="1">
    <source>
        <dbReference type="SAM" id="MobiDB-lite"/>
    </source>
</evidence>
<organism evidence="2 3">
    <name type="scientific">Peronospora matthiolae</name>
    <dbReference type="NCBI Taxonomy" id="2874970"/>
    <lineage>
        <taxon>Eukaryota</taxon>
        <taxon>Sar</taxon>
        <taxon>Stramenopiles</taxon>
        <taxon>Oomycota</taxon>
        <taxon>Peronosporomycetes</taxon>
        <taxon>Peronosporales</taxon>
        <taxon>Peronosporaceae</taxon>
        <taxon>Peronospora</taxon>
    </lineage>
</organism>
<gene>
    <name evidence="2" type="ORF">PM001_LOCUS9101</name>
</gene>